<evidence type="ECO:0000313" key="3">
    <source>
        <dbReference type="Proteomes" id="UP000000267"/>
    </source>
</evidence>
<dbReference type="STRING" id="436907.A7TQ71"/>
<dbReference type="InterPro" id="IPR043155">
    <property type="entry name" value="VPS33_dom3b"/>
</dbReference>
<dbReference type="InterPro" id="IPR001619">
    <property type="entry name" value="Sec1-like"/>
</dbReference>
<dbReference type="AlphaFoldDB" id="A7TQ71"/>
<name>A7TQ71_VANPO</name>
<dbReference type="PANTHER" id="PTHR11679">
    <property type="entry name" value="VESICLE PROTEIN SORTING-ASSOCIATED"/>
    <property type="match status" value="1"/>
</dbReference>
<dbReference type="GO" id="GO:0030897">
    <property type="term" value="C:HOPS complex"/>
    <property type="evidence" value="ECO:0007669"/>
    <property type="project" value="EnsemblFungi"/>
</dbReference>
<dbReference type="PhylomeDB" id="A7TQ71"/>
<sequence length="684" mass="78868">MNTNWNSKKFDDFSKESLYKVLNSLNYNEIVLVVQQNIFTSLNSLFTFTELTENTSVTKIVTIGDQLETDIKDILSSSPNMNPVFLIDVRLELSLPTQLYEFFKLYHLPDIKVIFTSWDTQRTNDLLNLQVDKQLRVSHFIHSQIESATPNSEITLLPWNVVPMPYIDADVLNCNLLYNYNGMNMYYPKMVSMESATRNILIDNMANSLQSLLKNTNTVITQSVAIGEESKKLVHLLKRRIEGRRSSDEKFEVETMYNENKNAIKTDLIVVERSIDPLTPLLTQLTYAGILDDLYDLGADEKLKDKDIALKFRVDDIWEKLKFLNFGALGPRLNQMAKDLQNKYDSRHNADSIGEIKQFVDSLGSLQERQRLLKLHTTLSSDVLHEVENNDSLQFNKILDLEQNLLLDNIDYSTSLDIILGLIYEEEIDSDKLIRVICIFSLCRNGIKDKDYDTIKKELIESFGIEICFQLERLAYAGLFINKSMFVSFQKEKKSFNQINDITLVWNKEYKYISKWLDTLPEEDSDNSENHNVPTNPKEATFAYCGVIPLLYRLIQSLYDRSIMSKHFAAQQPFIISAQPDLSMTEDLYEQIFGNAKIAESIIWNMDTKITAIKSPVLQKMNFHNNDKVLITFLGGITLSEIAVLKFLQEKLKAKNVNKRFIIISDGIINGTRIINGNYYRTSK</sequence>
<dbReference type="GO" id="GO:0035542">
    <property type="term" value="P:regulation of SNARE complex assembly"/>
    <property type="evidence" value="ECO:0007669"/>
    <property type="project" value="EnsemblFungi"/>
</dbReference>
<dbReference type="OrthoDB" id="10262287at2759"/>
<dbReference type="Gene3D" id="3.90.830.10">
    <property type="entry name" value="Syntaxin Binding Protein 1, Chain A, domain 2"/>
    <property type="match status" value="1"/>
</dbReference>
<dbReference type="GO" id="GO:0099022">
    <property type="term" value="P:vesicle tethering"/>
    <property type="evidence" value="ECO:0007669"/>
    <property type="project" value="EnsemblFungi"/>
</dbReference>
<dbReference type="GO" id="GO:0032889">
    <property type="term" value="P:regulation of vacuole fusion, non-autophagic"/>
    <property type="evidence" value="ECO:0007669"/>
    <property type="project" value="EnsemblFungi"/>
</dbReference>
<dbReference type="eggNOG" id="KOG1302">
    <property type="taxonomic scope" value="Eukaryota"/>
</dbReference>
<dbReference type="OMA" id="AYCGVVP"/>
<dbReference type="GO" id="GO:0000329">
    <property type="term" value="C:fungal-type vacuole membrane"/>
    <property type="evidence" value="ECO:0007669"/>
    <property type="project" value="EnsemblFungi"/>
</dbReference>
<dbReference type="GO" id="GO:0034727">
    <property type="term" value="P:piecemeal microautophagy of the nucleus"/>
    <property type="evidence" value="ECO:0007669"/>
    <property type="project" value="EnsemblFungi"/>
</dbReference>
<dbReference type="SUPFAM" id="SSF56815">
    <property type="entry name" value="Sec1/munc18-like (SM) proteins"/>
    <property type="match status" value="1"/>
</dbReference>
<dbReference type="InterPro" id="IPR027482">
    <property type="entry name" value="Sec1-like_dom2"/>
</dbReference>
<evidence type="ECO:0000313" key="2">
    <source>
        <dbReference type="EMBL" id="EDO15600.1"/>
    </source>
</evidence>
<evidence type="ECO:0000256" key="1">
    <source>
        <dbReference type="ARBA" id="ARBA00009884"/>
    </source>
</evidence>
<dbReference type="InterPro" id="IPR036045">
    <property type="entry name" value="Sec1-like_sf"/>
</dbReference>
<organism evidence="3">
    <name type="scientific">Vanderwaltozyma polyspora (strain ATCC 22028 / DSM 70294 / BCRC 21397 / CBS 2163 / NBRC 10782 / NRRL Y-8283 / UCD 57-17)</name>
    <name type="common">Kluyveromyces polysporus</name>
    <dbReference type="NCBI Taxonomy" id="436907"/>
    <lineage>
        <taxon>Eukaryota</taxon>
        <taxon>Fungi</taxon>
        <taxon>Dikarya</taxon>
        <taxon>Ascomycota</taxon>
        <taxon>Saccharomycotina</taxon>
        <taxon>Saccharomycetes</taxon>
        <taxon>Saccharomycetales</taxon>
        <taxon>Saccharomycetaceae</taxon>
        <taxon>Vanderwaltozyma</taxon>
    </lineage>
</organism>
<dbReference type="FunCoup" id="A7TQ71">
    <property type="interactions" value="760"/>
</dbReference>
<dbReference type="GO" id="GO:0005829">
    <property type="term" value="C:cytosol"/>
    <property type="evidence" value="ECO:0007669"/>
    <property type="project" value="EnsemblFungi"/>
</dbReference>
<dbReference type="GO" id="GO:0042144">
    <property type="term" value="P:vacuole fusion, non-autophagic"/>
    <property type="evidence" value="ECO:0007669"/>
    <property type="project" value="EnsemblFungi"/>
</dbReference>
<dbReference type="GO" id="GO:0005524">
    <property type="term" value="F:ATP binding"/>
    <property type="evidence" value="ECO:0007669"/>
    <property type="project" value="EnsemblFungi"/>
</dbReference>
<dbReference type="EMBL" id="DS480453">
    <property type="protein sequence ID" value="EDO15600.1"/>
    <property type="molecule type" value="Genomic_DNA"/>
</dbReference>
<accession>A7TQ71</accession>
<dbReference type="Pfam" id="PF00995">
    <property type="entry name" value="Sec1"/>
    <property type="match status" value="1"/>
</dbReference>
<dbReference type="InterPro" id="IPR043127">
    <property type="entry name" value="Sec-1-like_dom3a"/>
</dbReference>
<dbReference type="Gene3D" id="3.40.50.1910">
    <property type="match status" value="2"/>
</dbReference>
<dbReference type="GeneID" id="5543682"/>
<dbReference type="GO" id="GO:0031901">
    <property type="term" value="C:early endosome membrane"/>
    <property type="evidence" value="ECO:0007669"/>
    <property type="project" value="EnsemblFungi"/>
</dbReference>
<dbReference type="GO" id="GO:0035091">
    <property type="term" value="F:phosphatidylinositol binding"/>
    <property type="evidence" value="ECO:0007669"/>
    <property type="project" value="EnsemblFungi"/>
</dbReference>
<dbReference type="GO" id="GO:0033263">
    <property type="term" value="C:CORVET complex"/>
    <property type="evidence" value="ECO:0007669"/>
    <property type="project" value="EnsemblFungi"/>
</dbReference>
<dbReference type="GO" id="GO:0051469">
    <property type="term" value="P:vesicle fusion with vacuole"/>
    <property type="evidence" value="ECO:0007669"/>
    <property type="project" value="EnsemblFungi"/>
</dbReference>
<reference evidence="2 3" key="1">
    <citation type="journal article" date="2007" name="Proc. Natl. Acad. Sci. U.S.A.">
        <title>Independent sorting-out of thousands of duplicated gene pairs in two yeast species descended from a whole-genome duplication.</title>
        <authorList>
            <person name="Scannell D.R."/>
            <person name="Frank A.C."/>
            <person name="Conant G.C."/>
            <person name="Byrne K.P."/>
            <person name="Woolfit M."/>
            <person name="Wolfe K.H."/>
        </authorList>
    </citation>
    <scope>NUCLEOTIDE SEQUENCE [LARGE SCALE GENOMIC DNA]</scope>
    <source>
        <strain evidence="3">ATCC 22028 / DSM 70294 / BCRC 21397 / CBS 2163 / NBRC 10782 / NRRL Y-8283 / UCD 57-17</strain>
    </source>
</reference>
<gene>
    <name evidence="2" type="ORF">Kpol_483p19</name>
</gene>
<dbReference type="Gene3D" id="1.25.40.850">
    <property type="match status" value="1"/>
</dbReference>
<dbReference type="Proteomes" id="UP000000267">
    <property type="component" value="Unassembled WGS sequence"/>
</dbReference>
<keyword evidence="3" id="KW-1185">Reference proteome</keyword>
<dbReference type="RefSeq" id="XP_001643458.1">
    <property type="nucleotide sequence ID" value="XM_001643408.1"/>
</dbReference>
<dbReference type="GO" id="GO:0006896">
    <property type="term" value="P:Golgi to vacuole transport"/>
    <property type="evidence" value="ECO:0007669"/>
    <property type="project" value="EnsemblFungi"/>
</dbReference>
<proteinExistence type="inferred from homology"/>
<evidence type="ECO:0008006" key="4">
    <source>
        <dbReference type="Google" id="ProtNLM"/>
    </source>
</evidence>
<dbReference type="GO" id="GO:0006623">
    <property type="term" value="P:protein targeting to vacuole"/>
    <property type="evidence" value="ECO:0007669"/>
    <property type="project" value="EnsemblFungi"/>
</dbReference>
<dbReference type="InParanoid" id="A7TQ71"/>
<dbReference type="HOGENOM" id="CLU_398604_0_0_1"/>
<dbReference type="KEGG" id="vpo:Kpol_483p19"/>
<dbReference type="GO" id="GO:0006897">
    <property type="term" value="P:endocytosis"/>
    <property type="evidence" value="ECO:0007669"/>
    <property type="project" value="EnsemblFungi"/>
</dbReference>
<comment type="similarity">
    <text evidence="1">Belongs to the STXBP/unc-18/SEC1 family.</text>
</comment>
<protein>
    <recommendedName>
        <fullName evidence="4">Vacuolar protein sorting-associated protein 33</fullName>
    </recommendedName>
</protein>
<dbReference type="GO" id="GO:0048278">
    <property type="term" value="P:vesicle docking"/>
    <property type="evidence" value="ECO:0007669"/>
    <property type="project" value="EnsemblFungi"/>
</dbReference>